<organism evidence="2 3">
    <name type="scientific">Geodermatophilus sabuli</name>
    <dbReference type="NCBI Taxonomy" id="1564158"/>
    <lineage>
        <taxon>Bacteria</taxon>
        <taxon>Bacillati</taxon>
        <taxon>Actinomycetota</taxon>
        <taxon>Actinomycetes</taxon>
        <taxon>Geodermatophilales</taxon>
        <taxon>Geodermatophilaceae</taxon>
        <taxon>Geodermatophilus</taxon>
    </lineage>
</organism>
<dbReference type="Proteomes" id="UP000219514">
    <property type="component" value="Unassembled WGS sequence"/>
</dbReference>
<reference evidence="2 3" key="1">
    <citation type="submission" date="2017-09" db="EMBL/GenBank/DDBJ databases">
        <authorList>
            <person name="Ehlers B."/>
            <person name="Leendertz F.H."/>
        </authorList>
    </citation>
    <scope>NUCLEOTIDE SEQUENCE [LARGE SCALE GENOMIC DNA]</scope>
    <source>
        <strain evidence="2 3">DSM 46844</strain>
    </source>
</reference>
<dbReference type="Pfam" id="PF01740">
    <property type="entry name" value="STAS"/>
    <property type="match status" value="1"/>
</dbReference>
<dbReference type="InterPro" id="IPR002645">
    <property type="entry name" value="STAS_dom"/>
</dbReference>
<sequence>MTIRVLCAMRGSVVGVTALRQLASPTGLRPGDHVFWTFDDPSDFSAAVLPYLDEGRRLSEQLLLIGASRVALLGALASLPGRDEMLASGQLEVRLMAEIVDPARGLEPVEQVESYRGEVAAALGRGRTGLRVAADVTTLAQRGSVDRRQLHVYERLADGMTATVALTALCLYDSSLDDDVLRPLAVLHPDQHHGGREPLGCLCERGPWLSLRGEVDQSLADAVLRALVDVTRDAPGEVVLDLADLDFLDVAGARMLATAVRLLGEVGVHLRMVRARRLVGRCLELFDLADGQAICT</sequence>
<dbReference type="RefSeq" id="WP_245853885.1">
    <property type="nucleotide sequence ID" value="NZ_JACHXB010000002.1"/>
</dbReference>
<dbReference type="InterPro" id="IPR036513">
    <property type="entry name" value="STAS_dom_sf"/>
</dbReference>
<dbReference type="Pfam" id="PF14417">
    <property type="entry name" value="MEDS"/>
    <property type="match status" value="1"/>
</dbReference>
<gene>
    <name evidence="2" type="ORF">SAMN06893097_106112</name>
</gene>
<evidence type="ECO:0000313" key="2">
    <source>
        <dbReference type="EMBL" id="SNX97162.1"/>
    </source>
</evidence>
<evidence type="ECO:0000259" key="1">
    <source>
        <dbReference type="PROSITE" id="PS50801"/>
    </source>
</evidence>
<dbReference type="Gene3D" id="3.30.750.24">
    <property type="entry name" value="STAS domain"/>
    <property type="match status" value="1"/>
</dbReference>
<dbReference type="PROSITE" id="PS50801">
    <property type="entry name" value="STAS"/>
    <property type="match status" value="1"/>
</dbReference>
<dbReference type="SUPFAM" id="SSF52091">
    <property type="entry name" value="SpoIIaa-like"/>
    <property type="match status" value="1"/>
</dbReference>
<feature type="domain" description="STAS" evidence="1">
    <location>
        <begin position="209"/>
        <end position="296"/>
    </location>
</feature>
<accession>A0A285EDE6</accession>
<dbReference type="EMBL" id="OBDO01000006">
    <property type="protein sequence ID" value="SNX97162.1"/>
    <property type="molecule type" value="Genomic_DNA"/>
</dbReference>
<evidence type="ECO:0000313" key="3">
    <source>
        <dbReference type="Proteomes" id="UP000219514"/>
    </source>
</evidence>
<dbReference type="InterPro" id="IPR025847">
    <property type="entry name" value="MEDS_domain"/>
</dbReference>
<keyword evidence="3" id="KW-1185">Reference proteome</keyword>
<dbReference type="AlphaFoldDB" id="A0A285EDE6"/>
<protein>
    <submittedName>
        <fullName evidence="2">Anti-anti-sigma factor</fullName>
    </submittedName>
</protein>
<name>A0A285EDE6_9ACTN</name>
<proteinExistence type="predicted"/>